<sequence>MLAYNLIGHLMEEFAKLEGLSLKQSQNFYLRRDKQTEDVQGKKQSSSVNDARGSAIVRVVKELIPSFPDSGVERLKMLMG</sequence>
<reference evidence="1 2" key="1">
    <citation type="journal article" date="2022" name="DNA Res.">
        <title>Chromosomal-level genome assembly of the orchid tree Bauhinia variegata (Leguminosae; Cercidoideae) supports the allotetraploid origin hypothesis of Bauhinia.</title>
        <authorList>
            <person name="Zhong Y."/>
            <person name="Chen Y."/>
            <person name="Zheng D."/>
            <person name="Pang J."/>
            <person name="Liu Y."/>
            <person name="Luo S."/>
            <person name="Meng S."/>
            <person name="Qian L."/>
            <person name="Wei D."/>
            <person name="Dai S."/>
            <person name="Zhou R."/>
        </authorList>
    </citation>
    <scope>NUCLEOTIDE SEQUENCE [LARGE SCALE GENOMIC DNA]</scope>
    <source>
        <strain evidence="1">BV-YZ2020</strain>
    </source>
</reference>
<protein>
    <submittedName>
        <fullName evidence="1">Uncharacterized protein</fullName>
    </submittedName>
</protein>
<gene>
    <name evidence="1" type="ORF">L6164_026081</name>
</gene>
<keyword evidence="2" id="KW-1185">Reference proteome</keyword>
<comment type="caution">
    <text evidence="1">The sequence shown here is derived from an EMBL/GenBank/DDBJ whole genome shotgun (WGS) entry which is preliminary data.</text>
</comment>
<proteinExistence type="predicted"/>
<dbReference type="Proteomes" id="UP000828941">
    <property type="component" value="Chromosome 10"/>
</dbReference>
<evidence type="ECO:0000313" key="1">
    <source>
        <dbReference type="EMBL" id="KAI4318294.1"/>
    </source>
</evidence>
<accession>A0ACB9M4R4</accession>
<name>A0ACB9M4R4_BAUVA</name>
<dbReference type="EMBL" id="CM039435">
    <property type="protein sequence ID" value="KAI4318294.1"/>
    <property type="molecule type" value="Genomic_DNA"/>
</dbReference>
<evidence type="ECO:0000313" key="2">
    <source>
        <dbReference type="Proteomes" id="UP000828941"/>
    </source>
</evidence>
<organism evidence="1 2">
    <name type="scientific">Bauhinia variegata</name>
    <name type="common">Purple orchid tree</name>
    <name type="synonym">Phanera variegata</name>
    <dbReference type="NCBI Taxonomy" id="167791"/>
    <lineage>
        <taxon>Eukaryota</taxon>
        <taxon>Viridiplantae</taxon>
        <taxon>Streptophyta</taxon>
        <taxon>Embryophyta</taxon>
        <taxon>Tracheophyta</taxon>
        <taxon>Spermatophyta</taxon>
        <taxon>Magnoliopsida</taxon>
        <taxon>eudicotyledons</taxon>
        <taxon>Gunneridae</taxon>
        <taxon>Pentapetalae</taxon>
        <taxon>rosids</taxon>
        <taxon>fabids</taxon>
        <taxon>Fabales</taxon>
        <taxon>Fabaceae</taxon>
        <taxon>Cercidoideae</taxon>
        <taxon>Cercideae</taxon>
        <taxon>Bauhiniinae</taxon>
        <taxon>Bauhinia</taxon>
    </lineage>
</organism>